<protein>
    <submittedName>
        <fullName evidence="2">Uncharacterized protein</fullName>
    </submittedName>
</protein>
<comment type="caution">
    <text evidence="2">The sequence shown here is derived from an EMBL/GenBank/DDBJ whole genome shotgun (WGS) entry which is preliminary data.</text>
</comment>
<dbReference type="AlphaFoldDB" id="A0A2T9ZG09"/>
<dbReference type="EMBL" id="MBFS01000221">
    <property type="protein sequence ID" value="PVV03528.1"/>
    <property type="molecule type" value="Genomic_DNA"/>
</dbReference>
<keyword evidence="3" id="KW-1185">Reference proteome</keyword>
<sequence length="330" mass="37490">MNTQKPLSSSEDVGNNRYNNIESPKNGETMNNPGKRKLGKIVEFTVLELKPLIPVSNDAKIMMEEKIVPDYENMLTTCKFCKSDAGNTLSNSIQNTLNKFFNKTQNHTITLKKNHQTRTVSPINSKTTKENFYLQKINLNTGLNPETELKALNEAQNHKQTISLSCETDPNKIKPTKNTVKVMIGKKYGKWIQSGAQYVAILINNKNRKIKATLQQKDNSSFELYTTFGKATNTILLGDFSITKRKIKARVDHIIASDNLTDKFNNMITTVGNKSDHLQSSVPFAFNQENDIHSEWSYDNSIFETQKYREKSVGVMEILKNIDPEDIKKS</sequence>
<dbReference type="Proteomes" id="UP000245609">
    <property type="component" value="Unassembled WGS sequence"/>
</dbReference>
<gene>
    <name evidence="2" type="ORF">BB560_001981</name>
</gene>
<reference evidence="2 3" key="1">
    <citation type="journal article" date="2018" name="MBio">
        <title>Comparative Genomics Reveals the Core Gene Toolbox for the Fungus-Insect Symbiosis.</title>
        <authorList>
            <person name="Wang Y."/>
            <person name="Stata M."/>
            <person name="Wang W."/>
            <person name="Stajich J.E."/>
            <person name="White M.M."/>
            <person name="Moncalvo J.M."/>
        </authorList>
    </citation>
    <scope>NUCLEOTIDE SEQUENCE [LARGE SCALE GENOMIC DNA]</scope>
    <source>
        <strain evidence="2 3">SC-DP-2</strain>
    </source>
</reference>
<organism evidence="2 3">
    <name type="scientific">Smittium megazygosporum</name>
    <dbReference type="NCBI Taxonomy" id="133381"/>
    <lineage>
        <taxon>Eukaryota</taxon>
        <taxon>Fungi</taxon>
        <taxon>Fungi incertae sedis</taxon>
        <taxon>Zoopagomycota</taxon>
        <taxon>Kickxellomycotina</taxon>
        <taxon>Harpellomycetes</taxon>
        <taxon>Harpellales</taxon>
        <taxon>Legeriomycetaceae</taxon>
        <taxon>Smittium</taxon>
    </lineage>
</organism>
<accession>A0A2T9ZG09</accession>
<feature type="compositionally biased region" description="Polar residues" evidence="1">
    <location>
        <begin position="1"/>
        <end position="32"/>
    </location>
</feature>
<proteinExistence type="predicted"/>
<evidence type="ECO:0000256" key="1">
    <source>
        <dbReference type="SAM" id="MobiDB-lite"/>
    </source>
</evidence>
<evidence type="ECO:0000313" key="2">
    <source>
        <dbReference type="EMBL" id="PVV03528.1"/>
    </source>
</evidence>
<feature type="region of interest" description="Disordered" evidence="1">
    <location>
        <begin position="1"/>
        <end position="35"/>
    </location>
</feature>
<evidence type="ECO:0000313" key="3">
    <source>
        <dbReference type="Proteomes" id="UP000245609"/>
    </source>
</evidence>
<name>A0A2T9ZG09_9FUNG</name>